<evidence type="ECO:0000313" key="2">
    <source>
        <dbReference type="Proteomes" id="UP000219369"/>
    </source>
</evidence>
<dbReference type="InterPro" id="IPR036770">
    <property type="entry name" value="Ankyrin_rpt-contain_sf"/>
</dbReference>
<organism evidence="1 2">
    <name type="scientific">Fusarium oxysporum</name>
    <name type="common">Fusarium vascular wilt</name>
    <dbReference type="NCBI Taxonomy" id="5507"/>
    <lineage>
        <taxon>Eukaryota</taxon>
        <taxon>Fungi</taxon>
        <taxon>Dikarya</taxon>
        <taxon>Ascomycota</taxon>
        <taxon>Pezizomycotina</taxon>
        <taxon>Sordariomycetes</taxon>
        <taxon>Hypocreomycetidae</taxon>
        <taxon>Hypocreales</taxon>
        <taxon>Nectriaceae</taxon>
        <taxon>Fusarium</taxon>
        <taxon>Fusarium oxysporum species complex</taxon>
    </lineage>
</organism>
<dbReference type="VEuPathDB" id="FungiDB:FOZG_02168"/>
<protein>
    <submittedName>
        <fullName evidence="1">Uncharacterized protein</fullName>
    </submittedName>
</protein>
<evidence type="ECO:0000313" key="1">
    <source>
        <dbReference type="EMBL" id="SCO78756.1"/>
    </source>
</evidence>
<reference evidence="2" key="1">
    <citation type="submission" date="2016-09" db="EMBL/GenBank/DDBJ databases">
        <authorList>
            <person name="Guldener U."/>
        </authorList>
    </citation>
    <scope>NUCLEOTIDE SEQUENCE [LARGE SCALE GENOMIC DNA]</scope>
    <source>
        <strain evidence="2">V64-1</strain>
    </source>
</reference>
<name>A0A2H3SQL0_FUSOX</name>
<proteinExistence type="predicted"/>
<gene>
    <name evidence="1" type="ORF">FRV6_02969</name>
</gene>
<dbReference type="Proteomes" id="UP000219369">
    <property type="component" value="Unassembled WGS sequence"/>
</dbReference>
<dbReference type="VEuPathDB" id="FungiDB:FOC4_g10002530"/>
<dbReference type="OrthoDB" id="1577640at2759"/>
<dbReference type="Gene3D" id="1.25.40.20">
    <property type="entry name" value="Ankyrin repeat-containing domain"/>
    <property type="match status" value="1"/>
</dbReference>
<dbReference type="EMBL" id="FMJY01000002">
    <property type="protein sequence ID" value="SCO78756.1"/>
    <property type="molecule type" value="Genomic_DNA"/>
</dbReference>
<dbReference type="VEuPathDB" id="FungiDB:FOC1_g10007673"/>
<dbReference type="VEuPathDB" id="FungiDB:FOXG_01349"/>
<sequence length="592" mass="66738">MPGEAISSLLSRCDESAGQDCTSPFSYNSLQQNFDLVKDFPEISNYLEFGQLSRLVLMEDQDKVKDFLEKYPPSINEINYLGQTPVHIAVQTQNATILSVLVNHADCKVLNTKDNNGHYAIDHATDTLYHARKPGKEPRSKICNGCEVLNVLLRSESAIFTHSVQRAMQLPWSHDIRSCIEGQKNIIRCLALRRKELRTLAQRELTPSERKILRFCQAGILDQNAAQTQRFLEAKECHVPMHLKVYDNAESSDDSKSIYMLISHGEVAESALQSGFLMPMTLFDDIFRSLAEWLNSSHSGSRHQDFFASYICWLVDHGGDLRSTVSTIWGHTTAAHYFMTYLGTNQWSFMDGNRVPLPPKVSSVIFEEDNVDDCRCQCSPKGCTPLTKFLAVISCERIWILKLGIALTISSVLEHFEYLCGLLGHVGYDLAKEHWIDSAAVRHFTFLILDLRHTCCCLGNACGEEASGPLSTGDRHEIEEEDSSRLELFEQLVTEFGRERGNYADLLSFAREYWAPKMEALDREIKSYVLTETQRQSAEAAGVVWECYGPKLPPCGDSLTVETGEEEVVSELEKALRKLDEIATDPARPSLI</sequence>
<dbReference type="SUPFAM" id="SSF48403">
    <property type="entry name" value="Ankyrin repeat"/>
    <property type="match status" value="1"/>
</dbReference>
<dbReference type="AlphaFoldDB" id="A0A2H3SQL0"/>
<dbReference type="VEuPathDB" id="FungiDB:FOMG_02187"/>
<accession>A0A2H3SQL0</accession>
<dbReference type="VEuPathDB" id="FungiDB:FOIG_10042"/>